<evidence type="ECO:0000256" key="1">
    <source>
        <dbReference type="SAM" id="SignalP"/>
    </source>
</evidence>
<comment type="caution">
    <text evidence="2">The sequence shown here is derived from an EMBL/GenBank/DDBJ whole genome shotgun (WGS) entry which is preliminary data.</text>
</comment>
<protein>
    <submittedName>
        <fullName evidence="2">Uncharacterized protein</fullName>
    </submittedName>
</protein>
<dbReference type="Proteomes" id="UP001465976">
    <property type="component" value="Unassembled WGS sequence"/>
</dbReference>
<name>A0ABR3EU44_9AGAR</name>
<feature type="signal peptide" evidence="1">
    <location>
        <begin position="1"/>
        <end position="18"/>
    </location>
</feature>
<feature type="chain" id="PRO_5045791249" evidence="1">
    <location>
        <begin position="19"/>
        <end position="129"/>
    </location>
</feature>
<keyword evidence="1" id="KW-0732">Signal</keyword>
<evidence type="ECO:0000313" key="3">
    <source>
        <dbReference type="Proteomes" id="UP001465976"/>
    </source>
</evidence>
<reference evidence="2 3" key="1">
    <citation type="submission" date="2024-02" db="EMBL/GenBank/DDBJ databases">
        <title>A draft genome for the cacao thread blight pathogen Marasmius crinis-equi.</title>
        <authorList>
            <person name="Cohen S.P."/>
            <person name="Baruah I.K."/>
            <person name="Amoako-Attah I."/>
            <person name="Bukari Y."/>
            <person name="Meinhardt L.W."/>
            <person name="Bailey B.A."/>
        </authorList>
    </citation>
    <scope>NUCLEOTIDE SEQUENCE [LARGE SCALE GENOMIC DNA]</scope>
    <source>
        <strain evidence="2 3">GH-76</strain>
    </source>
</reference>
<sequence>MLATKSLVALALTAATLAAPNVRRQLEEGATCAYVVTPSSSAEGINLTEELNFIVGFEIAVESGSPIFNGGLTPVANADGSYTATGTISAEDLTSDELKDLVIAWPGKALQGLPKNGPLTWTVDDVTCD</sequence>
<keyword evidence="3" id="KW-1185">Reference proteome</keyword>
<evidence type="ECO:0000313" key="2">
    <source>
        <dbReference type="EMBL" id="KAL0566413.1"/>
    </source>
</evidence>
<organism evidence="2 3">
    <name type="scientific">Marasmius crinis-equi</name>
    <dbReference type="NCBI Taxonomy" id="585013"/>
    <lineage>
        <taxon>Eukaryota</taxon>
        <taxon>Fungi</taxon>
        <taxon>Dikarya</taxon>
        <taxon>Basidiomycota</taxon>
        <taxon>Agaricomycotina</taxon>
        <taxon>Agaricomycetes</taxon>
        <taxon>Agaricomycetidae</taxon>
        <taxon>Agaricales</taxon>
        <taxon>Marasmiineae</taxon>
        <taxon>Marasmiaceae</taxon>
        <taxon>Marasmius</taxon>
    </lineage>
</organism>
<accession>A0ABR3EU44</accession>
<gene>
    <name evidence="2" type="ORF">V5O48_015605</name>
</gene>
<dbReference type="EMBL" id="JBAHYK010001906">
    <property type="protein sequence ID" value="KAL0566413.1"/>
    <property type="molecule type" value="Genomic_DNA"/>
</dbReference>
<proteinExistence type="predicted"/>